<dbReference type="OrthoDB" id="8194084at2759"/>
<feature type="domain" description="DUF4774" evidence="3">
    <location>
        <begin position="702"/>
        <end position="756"/>
    </location>
</feature>
<protein>
    <recommendedName>
        <fullName evidence="3">DUF4774 domain-containing protein</fullName>
    </recommendedName>
</protein>
<dbReference type="Proteomes" id="UP000005204">
    <property type="component" value="Unassembled WGS sequence"/>
</dbReference>
<feature type="domain" description="DUF4774" evidence="3">
    <location>
        <begin position="486"/>
        <end position="539"/>
    </location>
</feature>
<evidence type="ECO:0000313" key="5">
    <source>
        <dbReference type="Proteomes" id="UP000005204"/>
    </source>
</evidence>
<dbReference type="Pfam" id="PF15999">
    <property type="entry name" value="DUF4774"/>
    <property type="match status" value="3"/>
</dbReference>
<feature type="domain" description="DUF4774" evidence="3">
    <location>
        <begin position="372"/>
        <end position="425"/>
    </location>
</feature>
<feature type="chain" id="PRO_5035718091" description="DUF4774 domain-containing protein" evidence="2">
    <location>
        <begin position="25"/>
        <end position="766"/>
    </location>
</feature>
<keyword evidence="2" id="KW-0732">Signal</keyword>
<feature type="region of interest" description="Disordered" evidence="1">
    <location>
        <begin position="121"/>
        <end position="140"/>
    </location>
</feature>
<evidence type="ECO:0000259" key="3">
    <source>
        <dbReference type="Pfam" id="PF15999"/>
    </source>
</evidence>
<dbReference type="PROSITE" id="PS51257">
    <property type="entry name" value="PROKAR_LIPOPROTEIN"/>
    <property type="match status" value="1"/>
</dbReference>
<sequence length="766" mass="83934">MKMSQHCFFGFLFLLSCYFVEISSRPSNGEDSTTASEDMIQEILQLPIVDKTQKSLTIDQALNESGDDDTRDILEKIKAINDGLRKPIRRQQINWNPPLTESTQALNKEILEKLQQIIASGKLNGVPNPDKEQDEPSESLNDLRYSKQINLFPRNRIAPAMTVPYLTNMPVLIIPSLYGGLPNGELSDTDLQQAYYQTRQSPTPSSPSPFQFQWPFASFFPVLIRDPFISILNGGGWNSFIEYGQNADVCTRKQKAAEKDILLQDNVLENEETLNDNKFKLIDRLNSREGRAIKKRTIPHGSGHQVIEDTKFMKISRTKPTTTQRPFQITKLDHKTKTSTSEEGDLRFPFGDFTWFGNKKPVAPSPGFFINRLKVRRGGVAIAGPGGVATAGKGGTAIVGPGGLAYTQPGGLAVAGPDARVVALSSEADLTSIVSRLQQQKQNGRGGENQRNGRRYEGFDRGSDEYRYNGVTFEKSPRKMEYNDFMIFLKPIAHAVSSKGVAIANPISEVVIARNKTGSIVHTPVAAAVVGPGGVAHAQLVQYIPFYGGAKGQYLEIKKNNLGNITSESIVSQDKISSDVAENNEENLLSKLFKKNLQSLRSTSGTLIKLHNLGKKTGSLSNTEKERFKTQLSSLEETVSNIIKLIEDIGDDVDVLFKKANSLRRTEDQYVDDEAGEGDVSEEGISIEASAEPVNEYEKEIVAEAKPVGLAVIGEHGLAASRPVGTAVALKGIAIARPIGTAIAGIDPSVLGINFQINHLARSKGY</sequence>
<organism evidence="4 5">
    <name type="scientific">Bombyx mori</name>
    <name type="common">Silk moth</name>
    <dbReference type="NCBI Taxonomy" id="7091"/>
    <lineage>
        <taxon>Eukaryota</taxon>
        <taxon>Metazoa</taxon>
        <taxon>Ecdysozoa</taxon>
        <taxon>Arthropoda</taxon>
        <taxon>Hexapoda</taxon>
        <taxon>Insecta</taxon>
        <taxon>Pterygota</taxon>
        <taxon>Neoptera</taxon>
        <taxon>Endopterygota</taxon>
        <taxon>Lepidoptera</taxon>
        <taxon>Glossata</taxon>
        <taxon>Ditrysia</taxon>
        <taxon>Bombycoidea</taxon>
        <taxon>Bombycidae</taxon>
        <taxon>Bombycinae</taxon>
        <taxon>Bombyx</taxon>
    </lineage>
</organism>
<reference evidence="4" key="2">
    <citation type="submission" date="2022-06" db="UniProtKB">
        <authorList>
            <consortium name="EnsemblMetazoa"/>
        </authorList>
    </citation>
    <scope>IDENTIFICATION</scope>
    <source>
        <strain evidence="4">p50T (Dazao)</strain>
    </source>
</reference>
<gene>
    <name evidence="4" type="primary">100327241</name>
</gene>
<feature type="region of interest" description="Disordered" evidence="1">
    <location>
        <begin position="437"/>
        <end position="461"/>
    </location>
</feature>
<evidence type="ECO:0000256" key="1">
    <source>
        <dbReference type="SAM" id="MobiDB-lite"/>
    </source>
</evidence>
<feature type="signal peptide" evidence="2">
    <location>
        <begin position="1"/>
        <end position="24"/>
    </location>
</feature>
<evidence type="ECO:0000313" key="4">
    <source>
        <dbReference type="EnsemblMetazoa" id="XP_012544583.1"/>
    </source>
</evidence>
<keyword evidence="5" id="KW-1185">Reference proteome</keyword>
<reference evidence="5" key="1">
    <citation type="journal article" date="2008" name="Insect Biochem. Mol. Biol.">
        <title>The genome of a lepidopteran model insect, the silkworm Bombyx mori.</title>
        <authorList>
            <consortium name="International Silkworm Genome Consortium"/>
        </authorList>
    </citation>
    <scope>NUCLEOTIDE SEQUENCE [LARGE SCALE GENOMIC DNA]</scope>
    <source>
        <strain evidence="5">p50T</strain>
    </source>
</reference>
<dbReference type="InterPro" id="IPR031942">
    <property type="entry name" value="DUF4774"/>
</dbReference>
<dbReference type="EnsemblMetazoa" id="XM_012689129.3">
    <property type="protein sequence ID" value="XP_012544583.1"/>
    <property type="gene ID" value="LOC100327241"/>
</dbReference>
<accession>A0A8R2G8M1</accession>
<dbReference type="AlphaFoldDB" id="A0A8R2G8M1"/>
<evidence type="ECO:0000256" key="2">
    <source>
        <dbReference type="SAM" id="SignalP"/>
    </source>
</evidence>
<name>A0A8R2G8M1_BOMMO</name>
<proteinExistence type="predicted"/>